<name>A0A090DVN6_MESPL</name>
<evidence type="ECO:0000313" key="2">
    <source>
        <dbReference type="Proteomes" id="UP000045285"/>
    </source>
</evidence>
<keyword evidence="2" id="KW-1185">Reference proteome</keyword>
<sequence>MQTLLVQTLWSDAPLAPADEPPSKSGIAELARQLGWDDVQIIRQDRIEMSSGSGELVPH</sequence>
<organism evidence="1 2">
    <name type="scientific">Mesorhizobium plurifarium</name>
    <dbReference type="NCBI Taxonomy" id="69974"/>
    <lineage>
        <taxon>Bacteria</taxon>
        <taxon>Pseudomonadati</taxon>
        <taxon>Pseudomonadota</taxon>
        <taxon>Alphaproteobacteria</taxon>
        <taxon>Hyphomicrobiales</taxon>
        <taxon>Phyllobacteriaceae</taxon>
        <taxon>Mesorhizobium</taxon>
    </lineage>
</organism>
<reference evidence="2" key="1">
    <citation type="submission" date="2014-08" db="EMBL/GenBank/DDBJ databases">
        <authorList>
            <person name="Moulin L."/>
        </authorList>
    </citation>
    <scope>NUCLEOTIDE SEQUENCE [LARGE SCALE GENOMIC DNA]</scope>
</reference>
<protein>
    <submittedName>
        <fullName evidence="1">Uncharacterized protein</fullName>
    </submittedName>
</protein>
<gene>
    <name evidence="1" type="ORF">MPL3356_340152</name>
</gene>
<dbReference type="AlphaFoldDB" id="A0A090DVN6"/>
<dbReference type="Proteomes" id="UP000045285">
    <property type="component" value="Unassembled WGS sequence"/>
</dbReference>
<dbReference type="EMBL" id="CCMZ01000028">
    <property type="protein sequence ID" value="CDX21046.1"/>
    <property type="molecule type" value="Genomic_DNA"/>
</dbReference>
<evidence type="ECO:0000313" key="1">
    <source>
        <dbReference type="EMBL" id="CDX21046.1"/>
    </source>
</evidence>
<accession>A0A090DVN6</accession>
<proteinExistence type="predicted"/>